<keyword evidence="3" id="KW-0436">Ligase</keyword>
<evidence type="ECO:0000313" key="4">
    <source>
        <dbReference type="Proteomes" id="UP000294927"/>
    </source>
</evidence>
<evidence type="ECO:0000259" key="2">
    <source>
        <dbReference type="Pfam" id="PF13193"/>
    </source>
</evidence>
<keyword evidence="4" id="KW-1185">Reference proteome</keyword>
<evidence type="ECO:0000259" key="1">
    <source>
        <dbReference type="Pfam" id="PF00501"/>
    </source>
</evidence>
<dbReference type="InterPro" id="IPR050237">
    <property type="entry name" value="ATP-dep_AMP-bd_enzyme"/>
</dbReference>
<dbReference type="PROSITE" id="PS00455">
    <property type="entry name" value="AMP_BINDING"/>
    <property type="match status" value="1"/>
</dbReference>
<dbReference type="Gene3D" id="3.30.300.30">
    <property type="match status" value="1"/>
</dbReference>
<feature type="domain" description="AMP-dependent synthetase/ligase" evidence="1">
    <location>
        <begin position="12"/>
        <end position="339"/>
    </location>
</feature>
<dbReference type="Pfam" id="PF13193">
    <property type="entry name" value="AMP-binding_C"/>
    <property type="match status" value="1"/>
</dbReference>
<feature type="domain" description="AMP-binding enzyme C-terminal" evidence="2">
    <location>
        <begin position="390"/>
        <end position="464"/>
    </location>
</feature>
<dbReference type="InterPro" id="IPR025110">
    <property type="entry name" value="AMP-bd_C"/>
</dbReference>
<name>A0A4R7V950_9PSEU</name>
<evidence type="ECO:0000313" key="3">
    <source>
        <dbReference type="EMBL" id="TDV45442.1"/>
    </source>
</evidence>
<dbReference type="Proteomes" id="UP000294927">
    <property type="component" value="Unassembled WGS sequence"/>
</dbReference>
<protein>
    <submittedName>
        <fullName evidence="3">Acyl-CoA synthetase (AMP-forming)/AMP-acid ligase II</fullName>
    </submittedName>
</protein>
<comment type="caution">
    <text evidence="3">The sequence shown here is derived from an EMBL/GenBank/DDBJ whole genome shotgun (WGS) entry which is preliminary data.</text>
</comment>
<dbReference type="InterPro" id="IPR045851">
    <property type="entry name" value="AMP-bd_C_sf"/>
</dbReference>
<dbReference type="CDD" id="cd04433">
    <property type="entry name" value="AFD_class_I"/>
    <property type="match status" value="1"/>
</dbReference>
<dbReference type="EMBL" id="SOCP01000012">
    <property type="protein sequence ID" value="TDV45442.1"/>
    <property type="molecule type" value="Genomic_DNA"/>
</dbReference>
<dbReference type="SUPFAM" id="SSF56801">
    <property type="entry name" value="Acetyl-CoA synthetase-like"/>
    <property type="match status" value="1"/>
</dbReference>
<proteinExistence type="predicted"/>
<dbReference type="OrthoDB" id="9803968at2"/>
<dbReference type="AlphaFoldDB" id="A0A4R7V950"/>
<dbReference type="InterPro" id="IPR042099">
    <property type="entry name" value="ANL_N_sf"/>
</dbReference>
<reference evidence="3 4" key="1">
    <citation type="submission" date="2019-03" db="EMBL/GenBank/DDBJ databases">
        <title>Genomic Encyclopedia of Archaeal and Bacterial Type Strains, Phase II (KMG-II): from individual species to whole genera.</title>
        <authorList>
            <person name="Goeker M."/>
        </authorList>
    </citation>
    <scope>NUCLEOTIDE SEQUENCE [LARGE SCALE GENOMIC DNA]</scope>
    <source>
        <strain evidence="3 4">DSM 45499</strain>
    </source>
</reference>
<sequence length="475" mass="50884">MSTFPQPLLDALAEDPRRTVLEHGDRKVSSGELLATVRRMVGALEENGLGRGSGVAMLTGVSPEAFAAYLAAAVAGCRVIGVRPGYPPNQLRHVLTTGVDVLVTDGPTIYGRTITVAELADGPRRDLDPAGGPDDVARLIYTSGSTGTPKGCMQSYEAMSHHWSWAPDMWDDDTRDLAGHGERYLLFGTLASAVVQDYVVLALHSGGTAVIPAVDEPLPYAIQRYGITGTILNVPRLYQFLDILRARDVDTSSLSGMVVAGSPLPPHRFKEAVDRLGPVVYQAYGQSETGNLTLLTPAHIETHGPDILSSVGRPHAHVDVAERDGELYVRTRYAISGYWADDEETADLLADGWVRTRDLGHLDERGFVHLTGRARDVIIVNATPYYAGPIEAVLAAQPDVDQAYVVGAPDELTGEAVHAFVVAAPDRVPFDDALRGAVLDALGQACVPKTITLLSEVPVANSGKPDKHALRDSLR</sequence>
<dbReference type="RefSeq" id="WP_133906166.1">
    <property type="nucleotide sequence ID" value="NZ_SOCP01000012.1"/>
</dbReference>
<dbReference type="InterPro" id="IPR020845">
    <property type="entry name" value="AMP-binding_CS"/>
</dbReference>
<gene>
    <name evidence="3" type="ORF">CLV71_112109</name>
</gene>
<dbReference type="PANTHER" id="PTHR43767:SF1">
    <property type="entry name" value="NONRIBOSOMAL PEPTIDE SYNTHASE PES1 (EUROFUNG)-RELATED"/>
    <property type="match status" value="1"/>
</dbReference>
<dbReference type="PANTHER" id="PTHR43767">
    <property type="entry name" value="LONG-CHAIN-FATTY-ACID--COA LIGASE"/>
    <property type="match status" value="1"/>
</dbReference>
<dbReference type="Pfam" id="PF00501">
    <property type="entry name" value="AMP-binding"/>
    <property type="match status" value="1"/>
</dbReference>
<accession>A0A4R7V950</accession>
<dbReference type="InterPro" id="IPR000873">
    <property type="entry name" value="AMP-dep_synth/lig_dom"/>
</dbReference>
<dbReference type="GO" id="GO:0016878">
    <property type="term" value="F:acid-thiol ligase activity"/>
    <property type="evidence" value="ECO:0007669"/>
    <property type="project" value="UniProtKB-ARBA"/>
</dbReference>
<dbReference type="Gene3D" id="3.40.50.12780">
    <property type="entry name" value="N-terminal domain of ligase-like"/>
    <property type="match status" value="1"/>
</dbReference>
<organism evidence="3 4">
    <name type="scientific">Actinophytocola oryzae</name>
    <dbReference type="NCBI Taxonomy" id="502181"/>
    <lineage>
        <taxon>Bacteria</taxon>
        <taxon>Bacillati</taxon>
        <taxon>Actinomycetota</taxon>
        <taxon>Actinomycetes</taxon>
        <taxon>Pseudonocardiales</taxon>
        <taxon>Pseudonocardiaceae</taxon>
    </lineage>
</organism>